<dbReference type="EMBL" id="CAJNOH010000536">
    <property type="protein sequence ID" value="CAF1068778.1"/>
    <property type="molecule type" value="Genomic_DNA"/>
</dbReference>
<evidence type="ECO:0000313" key="4">
    <source>
        <dbReference type="EMBL" id="CAF1318191.1"/>
    </source>
</evidence>
<dbReference type="Gene3D" id="3.40.50.10140">
    <property type="entry name" value="Toll/interleukin-1 receptor homology (TIR) domain"/>
    <property type="match status" value="1"/>
</dbReference>
<dbReference type="Proteomes" id="UP000663854">
    <property type="component" value="Unassembled WGS sequence"/>
</dbReference>
<accession>A0A814LNT2</accession>
<dbReference type="Proteomes" id="UP000663870">
    <property type="component" value="Unassembled WGS sequence"/>
</dbReference>
<evidence type="ECO:0000256" key="1">
    <source>
        <dbReference type="SAM" id="MobiDB-lite"/>
    </source>
</evidence>
<feature type="compositionally biased region" description="Polar residues" evidence="1">
    <location>
        <begin position="86"/>
        <end position="107"/>
    </location>
</feature>
<sequence>MDDNDTERMCFTTPLLTSYLNESNTSDYFDLESSFSTKDYQRQMSNLMEDLQIVGNDLCYELDDNECESDVQDQQPTEATDDSNDFSHTQTTTINTIDNSLHPQPSQQHDDDDDDDVSFPIKQETNLLEDSFSTVMSDTEAIPIEEPCKRPVLKYSLSLCVPYTDEEDDKSVIEETLTITTSETSLDFIETEKKNKNDIGHIMISYNHSTKLICSKIAKLLKNHNYIVWIDQDNISGHILTSMASAVENSFVVLMAVNEPYYQSRYCRLEAEYSVEQNKASIPMLMQAGYKPLGWLGIINGAKLHIDFSTLPFDEAFNLLVREIEAVRISLGADENVRNIVMPINNQVTTIMNNSLFHLQNVHEWSAYDVIEWLNREKLEIFGNALRNFTGATLWQLYKIKLDSATDFYRIVESLLPSTVALRNFYNLTFISALELLFSSSIQTMHR</sequence>
<dbReference type="InterPro" id="IPR035897">
    <property type="entry name" value="Toll_tir_struct_dom_sf"/>
</dbReference>
<evidence type="ECO:0000313" key="6">
    <source>
        <dbReference type="Proteomes" id="UP000663870"/>
    </source>
</evidence>
<evidence type="ECO:0000313" key="3">
    <source>
        <dbReference type="EMBL" id="CAF1068778.1"/>
    </source>
</evidence>
<dbReference type="EMBL" id="CAJNOL010001233">
    <property type="protein sequence ID" value="CAF1318191.1"/>
    <property type="molecule type" value="Genomic_DNA"/>
</dbReference>
<dbReference type="SUPFAM" id="SSF52200">
    <property type="entry name" value="Toll/Interleukin receptor TIR domain"/>
    <property type="match status" value="1"/>
</dbReference>
<evidence type="ECO:0000313" key="5">
    <source>
        <dbReference type="Proteomes" id="UP000663854"/>
    </source>
</evidence>
<reference evidence="3" key="1">
    <citation type="submission" date="2021-02" db="EMBL/GenBank/DDBJ databases">
        <authorList>
            <person name="Nowell W R."/>
        </authorList>
    </citation>
    <scope>NUCLEOTIDE SEQUENCE</scope>
</reference>
<keyword evidence="6" id="KW-1185">Reference proteome</keyword>
<proteinExistence type="predicted"/>
<comment type="caution">
    <text evidence="3">The sequence shown here is derived from an EMBL/GenBank/DDBJ whole genome shotgun (WGS) entry which is preliminary data.</text>
</comment>
<organism evidence="3 5">
    <name type="scientific">Rotaria sordida</name>
    <dbReference type="NCBI Taxonomy" id="392033"/>
    <lineage>
        <taxon>Eukaryota</taxon>
        <taxon>Metazoa</taxon>
        <taxon>Spiralia</taxon>
        <taxon>Gnathifera</taxon>
        <taxon>Rotifera</taxon>
        <taxon>Eurotatoria</taxon>
        <taxon>Bdelloidea</taxon>
        <taxon>Philodinida</taxon>
        <taxon>Philodinidae</taxon>
        <taxon>Rotaria</taxon>
    </lineage>
</organism>
<dbReference type="SUPFAM" id="SSF47769">
    <property type="entry name" value="SAM/Pointed domain"/>
    <property type="match status" value="1"/>
</dbReference>
<dbReference type="PANTHER" id="PTHR46270">
    <property type="entry name" value="ARMADILLO-TYPE FOLD-RELATED"/>
    <property type="match status" value="1"/>
</dbReference>
<dbReference type="InterPro" id="IPR000157">
    <property type="entry name" value="TIR_dom"/>
</dbReference>
<dbReference type="Gene3D" id="1.10.150.50">
    <property type="entry name" value="Transcription Factor, Ets-1"/>
    <property type="match status" value="1"/>
</dbReference>
<protein>
    <recommendedName>
        <fullName evidence="2">TIR domain-containing protein</fullName>
    </recommendedName>
</protein>
<dbReference type="InterPro" id="IPR013761">
    <property type="entry name" value="SAM/pointed_sf"/>
</dbReference>
<dbReference type="Pfam" id="PF13676">
    <property type="entry name" value="TIR_2"/>
    <property type="match status" value="1"/>
</dbReference>
<gene>
    <name evidence="4" type="ORF">JXQ802_LOCUS30397</name>
    <name evidence="3" type="ORF">PYM288_LOCUS18044</name>
</gene>
<dbReference type="PANTHER" id="PTHR46270:SF2">
    <property type="entry name" value="TIR DOMAIN-CONTAINING PROTEIN"/>
    <property type="match status" value="1"/>
</dbReference>
<feature type="domain" description="TIR" evidence="2">
    <location>
        <begin position="202"/>
        <end position="320"/>
    </location>
</feature>
<dbReference type="GO" id="GO:0007165">
    <property type="term" value="P:signal transduction"/>
    <property type="evidence" value="ECO:0007669"/>
    <property type="project" value="InterPro"/>
</dbReference>
<name>A0A814LNT2_9BILA</name>
<evidence type="ECO:0000259" key="2">
    <source>
        <dbReference type="Pfam" id="PF13676"/>
    </source>
</evidence>
<feature type="region of interest" description="Disordered" evidence="1">
    <location>
        <begin position="67"/>
        <end position="119"/>
    </location>
</feature>
<dbReference type="AlphaFoldDB" id="A0A814LNT2"/>